<sequence length="310" mass="33309">MPYVFWVTIAGMVAVLATATTVGAVLARRVGPENPTVLNLNQRINAWWVMIAVAGTAIVAGSHATIVLFALCSFFALREFITLTPTEEGDYSSLLLAFYVALPVQFALLAFRWYGLFAIFIPVYVFFVVSAAAALSQDTTGFLERNAKIQWALMVCVYGLSHAPALLMLEIPGYYSDTGPLLLFFLLVVQSSDVFQYVCGKLWGRTPLSPKVSPSKTVEGLAGGGLAAVLLGVLLHGLTPFTPWQAALMSLAIVAAGVIGGLVLSAVKRSLGAKDWGEMLAGHGGMLDRVDSLCFAAPLFFHLTRYFFAT</sequence>
<protein>
    <submittedName>
        <fullName evidence="2">Phosphatidate cytidylyltransferase</fullName>
    </submittedName>
</protein>
<dbReference type="EMBL" id="BOOJ01000036">
    <property type="protein sequence ID" value="GIH93929.1"/>
    <property type="molecule type" value="Genomic_DNA"/>
</dbReference>
<keyword evidence="1" id="KW-0472">Membrane</keyword>
<evidence type="ECO:0000313" key="3">
    <source>
        <dbReference type="Proteomes" id="UP000619788"/>
    </source>
</evidence>
<organism evidence="2 3">
    <name type="scientific">Planobispora siamensis</name>
    <dbReference type="NCBI Taxonomy" id="936338"/>
    <lineage>
        <taxon>Bacteria</taxon>
        <taxon>Bacillati</taxon>
        <taxon>Actinomycetota</taxon>
        <taxon>Actinomycetes</taxon>
        <taxon>Streptosporangiales</taxon>
        <taxon>Streptosporangiaceae</taxon>
        <taxon>Planobispora</taxon>
    </lineage>
</organism>
<dbReference type="AlphaFoldDB" id="A0A8J3SIH9"/>
<dbReference type="GO" id="GO:0005886">
    <property type="term" value="C:plasma membrane"/>
    <property type="evidence" value="ECO:0007669"/>
    <property type="project" value="TreeGrafter"/>
</dbReference>
<feature type="transmembrane region" description="Helical" evidence="1">
    <location>
        <begin position="181"/>
        <end position="199"/>
    </location>
</feature>
<dbReference type="RefSeq" id="WP_204066073.1">
    <property type="nucleotide sequence ID" value="NZ_BOOJ01000036.1"/>
</dbReference>
<feature type="transmembrane region" description="Helical" evidence="1">
    <location>
        <begin position="114"/>
        <end position="137"/>
    </location>
</feature>
<keyword evidence="2" id="KW-0548">Nucleotidyltransferase</keyword>
<dbReference type="Proteomes" id="UP000619788">
    <property type="component" value="Unassembled WGS sequence"/>
</dbReference>
<keyword evidence="1" id="KW-1133">Transmembrane helix</keyword>
<dbReference type="PANTHER" id="PTHR43535:SF1">
    <property type="entry name" value="PHOSPHATIDATE CYTIDYLYLTRANSFERASE"/>
    <property type="match status" value="1"/>
</dbReference>
<accession>A0A8J3SIH9</accession>
<comment type="caution">
    <text evidence="2">The sequence shown here is derived from an EMBL/GenBank/DDBJ whole genome shotgun (WGS) entry which is preliminary data.</text>
</comment>
<proteinExistence type="predicted"/>
<dbReference type="PANTHER" id="PTHR43535">
    <property type="entry name" value="PHOSPHATIDATE CYTIDYLYLTRANSFERASE"/>
    <property type="match status" value="1"/>
</dbReference>
<keyword evidence="1" id="KW-0812">Transmembrane</keyword>
<name>A0A8J3SIH9_9ACTN</name>
<keyword evidence="2" id="KW-0808">Transferase</keyword>
<feature type="transmembrane region" description="Helical" evidence="1">
    <location>
        <begin position="220"/>
        <end position="238"/>
    </location>
</feature>
<evidence type="ECO:0000256" key="1">
    <source>
        <dbReference type="SAM" id="Phobius"/>
    </source>
</evidence>
<dbReference type="Pfam" id="PF01148">
    <property type="entry name" value="CTP_transf_1"/>
    <property type="match status" value="1"/>
</dbReference>
<gene>
    <name evidence="2" type="primary">cdsA-2</name>
    <name evidence="2" type="ORF">Psi01_45590</name>
</gene>
<evidence type="ECO:0000313" key="2">
    <source>
        <dbReference type="EMBL" id="GIH93929.1"/>
    </source>
</evidence>
<dbReference type="GO" id="GO:0009273">
    <property type="term" value="P:peptidoglycan-based cell wall biogenesis"/>
    <property type="evidence" value="ECO:0007669"/>
    <property type="project" value="TreeGrafter"/>
</dbReference>
<feature type="transmembrane region" description="Helical" evidence="1">
    <location>
        <begin position="244"/>
        <end position="267"/>
    </location>
</feature>
<keyword evidence="3" id="KW-1185">Reference proteome</keyword>
<feature type="transmembrane region" description="Helical" evidence="1">
    <location>
        <begin position="89"/>
        <end position="108"/>
    </location>
</feature>
<reference evidence="2 3" key="1">
    <citation type="submission" date="2021-01" db="EMBL/GenBank/DDBJ databases">
        <title>Whole genome shotgun sequence of Planobispora siamensis NBRC 107568.</title>
        <authorList>
            <person name="Komaki H."/>
            <person name="Tamura T."/>
        </authorList>
    </citation>
    <scope>NUCLEOTIDE SEQUENCE [LARGE SCALE GENOMIC DNA]</scope>
    <source>
        <strain evidence="2 3">NBRC 107568</strain>
    </source>
</reference>
<dbReference type="GO" id="GO:0016779">
    <property type="term" value="F:nucleotidyltransferase activity"/>
    <property type="evidence" value="ECO:0007669"/>
    <property type="project" value="UniProtKB-KW"/>
</dbReference>
<feature type="transmembrane region" description="Helical" evidence="1">
    <location>
        <begin position="47"/>
        <end position="77"/>
    </location>
</feature>